<protein>
    <submittedName>
        <fullName evidence="1">Uncharacterized protein</fullName>
    </submittedName>
</protein>
<dbReference type="EMBL" id="GDIQ01055136">
    <property type="protein sequence ID" value="JAN39601.1"/>
    <property type="molecule type" value="Transcribed_RNA"/>
</dbReference>
<keyword evidence="3" id="KW-1185">Reference proteome</keyword>
<dbReference type="EMBL" id="LRGB01000868">
    <property type="protein sequence ID" value="KZS15517.1"/>
    <property type="molecule type" value="Genomic_DNA"/>
</dbReference>
<evidence type="ECO:0000313" key="3">
    <source>
        <dbReference type="Proteomes" id="UP000076858"/>
    </source>
</evidence>
<proteinExistence type="predicted"/>
<evidence type="ECO:0000313" key="2">
    <source>
        <dbReference type="EMBL" id="KZS15517.1"/>
    </source>
</evidence>
<reference evidence="1" key="1">
    <citation type="submission" date="2015-10" db="EMBL/GenBank/DDBJ databases">
        <title>EvidentialGene: Evidence-directed Construction of Complete mRNA Transcriptomes without Genomes.</title>
        <authorList>
            <person name="Gilbert D.G."/>
        </authorList>
    </citation>
    <scope>NUCLEOTIDE SEQUENCE</scope>
</reference>
<dbReference type="Proteomes" id="UP000076858">
    <property type="component" value="Unassembled WGS sequence"/>
</dbReference>
<evidence type="ECO:0000313" key="1">
    <source>
        <dbReference type="EMBL" id="JAN39601.1"/>
    </source>
</evidence>
<dbReference type="AlphaFoldDB" id="A0A0P6F4P7"/>
<name>A0A0P6F4P7_9CRUS</name>
<accession>A0A0P6F4P7</accession>
<sequence>MHDVLTGIISTCAGGNTPLCFTHLIVILSLSHYSSLLFPLLQRILPSNNERIFVAFAFYHPAHSER</sequence>
<gene>
    <name evidence="2" type="ORF">APZ42_018699</name>
</gene>
<reference evidence="2 3" key="2">
    <citation type="submission" date="2016-03" db="EMBL/GenBank/DDBJ databases">
        <title>EvidentialGene: Evidence-directed Construction of Genes on Genomes.</title>
        <authorList>
            <person name="Gilbert D.G."/>
            <person name="Choi J.-H."/>
            <person name="Mockaitis K."/>
            <person name="Colbourne J."/>
            <person name="Pfrender M."/>
        </authorList>
    </citation>
    <scope>NUCLEOTIDE SEQUENCE [LARGE SCALE GENOMIC DNA]</scope>
    <source>
        <strain evidence="2 3">Xinb3</strain>
        <tissue evidence="2">Complete organism</tissue>
    </source>
</reference>
<organism evidence="1">
    <name type="scientific">Daphnia magna</name>
    <dbReference type="NCBI Taxonomy" id="35525"/>
    <lineage>
        <taxon>Eukaryota</taxon>
        <taxon>Metazoa</taxon>
        <taxon>Ecdysozoa</taxon>
        <taxon>Arthropoda</taxon>
        <taxon>Crustacea</taxon>
        <taxon>Branchiopoda</taxon>
        <taxon>Diplostraca</taxon>
        <taxon>Cladocera</taxon>
        <taxon>Anomopoda</taxon>
        <taxon>Daphniidae</taxon>
        <taxon>Daphnia</taxon>
    </lineage>
</organism>